<dbReference type="OMA" id="NGEVCCV"/>
<name>A0A0M4EXI1_DROBS</name>
<accession>A0A0M4EXI1</accession>
<evidence type="ECO:0000256" key="1">
    <source>
        <dbReference type="SAM" id="SignalP"/>
    </source>
</evidence>
<protein>
    <submittedName>
        <fullName evidence="2">CG10433</fullName>
    </submittedName>
</protein>
<keyword evidence="3" id="KW-1185">Reference proteome</keyword>
<sequence>MSYKSNLLGLCLLATALILQVVCANVVTNEVTDDFYMLQGVRVYSNDRQCTLLGGICVKSSDCSLPTTNKGLCPTNAHLGVECCYELPVRPAPCTDHLGVCMDRCNQMLQRPGTDCENGQVCCVLVV</sequence>
<organism evidence="2 3">
    <name type="scientific">Drosophila busckii</name>
    <name type="common">Fruit fly</name>
    <dbReference type="NCBI Taxonomy" id="30019"/>
    <lineage>
        <taxon>Eukaryota</taxon>
        <taxon>Metazoa</taxon>
        <taxon>Ecdysozoa</taxon>
        <taxon>Arthropoda</taxon>
        <taxon>Hexapoda</taxon>
        <taxon>Insecta</taxon>
        <taxon>Pterygota</taxon>
        <taxon>Neoptera</taxon>
        <taxon>Endopterygota</taxon>
        <taxon>Diptera</taxon>
        <taxon>Brachycera</taxon>
        <taxon>Muscomorpha</taxon>
        <taxon>Ephydroidea</taxon>
        <taxon>Drosophilidae</taxon>
        <taxon>Drosophila</taxon>
    </lineage>
</organism>
<gene>
    <name evidence="2" type="ORF">Dbus_chr2Rg2286</name>
</gene>
<dbReference type="Proteomes" id="UP000494163">
    <property type="component" value="Chromosome 2R"/>
</dbReference>
<reference evidence="2 3" key="1">
    <citation type="submission" date="2015-08" db="EMBL/GenBank/DDBJ databases">
        <title>Ancestral chromatin configuration constrains chromatin evolution on differentiating sex chromosomes in Drosophila.</title>
        <authorList>
            <person name="Zhou Q."/>
            <person name="Bachtrog D."/>
        </authorList>
    </citation>
    <scope>NUCLEOTIDE SEQUENCE [LARGE SCALE GENOMIC DNA]</scope>
    <source>
        <tissue evidence="2">Whole larvae</tissue>
    </source>
</reference>
<proteinExistence type="predicted"/>
<evidence type="ECO:0000313" key="3">
    <source>
        <dbReference type="Proteomes" id="UP000494163"/>
    </source>
</evidence>
<feature type="signal peptide" evidence="1">
    <location>
        <begin position="1"/>
        <end position="24"/>
    </location>
</feature>
<dbReference type="EMBL" id="CP012524">
    <property type="protein sequence ID" value="ALC42707.1"/>
    <property type="molecule type" value="Genomic_DNA"/>
</dbReference>
<dbReference type="AlphaFoldDB" id="A0A0M4EXI1"/>
<evidence type="ECO:0000313" key="2">
    <source>
        <dbReference type="EMBL" id="ALC42707.1"/>
    </source>
</evidence>
<dbReference type="OrthoDB" id="6332063at2759"/>
<feature type="chain" id="PRO_5005793898" evidence="1">
    <location>
        <begin position="25"/>
        <end position="127"/>
    </location>
</feature>
<keyword evidence="1" id="KW-0732">Signal</keyword>